<dbReference type="SUPFAM" id="SSF50118">
    <property type="entry name" value="Cell growth inhibitor/plasmid maintenance toxic component"/>
    <property type="match status" value="1"/>
</dbReference>
<dbReference type="InterPro" id="IPR011067">
    <property type="entry name" value="Plasmid_toxin/cell-grow_inhib"/>
</dbReference>
<reference evidence="1 2" key="1">
    <citation type="journal article" date="2016" name="Nat. Commun.">
        <title>Thousands of microbial genomes shed light on interconnected biogeochemical processes in an aquifer system.</title>
        <authorList>
            <person name="Anantharaman K."/>
            <person name="Brown C.T."/>
            <person name="Hug L.A."/>
            <person name="Sharon I."/>
            <person name="Castelle C.J."/>
            <person name="Probst A.J."/>
            <person name="Thomas B.C."/>
            <person name="Singh A."/>
            <person name="Wilkins M.J."/>
            <person name="Karaoz U."/>
            <person name="Brodie E.L."/>
            <person name="Williams K.H."/>
            <person name="Hubbard S.S."/>
            <person name="Banfield J.F."/>
        </authorList>
    </citation>
    <scope>NUCLEOTIDE SEQUENCE [LARGE SCALE GENOMIC DNA]</scope>
</reference>
<evidence type="ECO:0000313" key="1">
    <source>
        <dbReference type="EMBL" id="OGM20326.1"/>
    </source>
</evidence>
<dbReference type="Pfam" id="PF02452">
    <property type="entry name" value="PemK_toxin"/>
    <property type="match status" value="1"/>
</dbReference>
<dbReference type="GO" id="GO:0003677">
    <property type="term" value="F:DNA binding"/>
    <property type="evidence" value="ECO:0007669"/>
    <property type="project" value="InterPro"/>
</dbReference>
<dbReference type="AlphaFoldDB" id="A0A1F7XZ94"/>
<dbReference type="EMBL" id="MGGE01000044">
    <property type="protein sequence ID" value="OGM20326.1"/>
    <property type="molecule type" value="Genomic_DNA"/>
</dbReference>
<evidence type="ECO:0008006" key="3">
    <source>
        <dbReference type="Google" id="ProtNLM"/>
    </source>
</evidence>
<dbReference type="Proteomes" id="UP000178419">
    <property type="component" value="Unassembled WGS sequence"/>
</dbReference>
<dbReference type="InterPro" id="IPR003477">
    <property type="entry name" value="PemK-like"/>
</dbReference>
<proteinExistence type="predicted"/>
<name>A0A1F7XZ94_9BACT</name>
<organism evidence="1 2">
    <name type="scientific">Candidatus Woesebacteria bacterium RIFCSPHIGHO2_01_FULL_38_9</name>
    <dbReference type="NCBI Taxonomy" id="1802492"/>
    <lineage>
        <taxon>Bacteria</taxon>
        <taxon>Candidatus Woeseibacteriota</taxon>
    </lineage>
</organism>
<comment type="caution">
    <text evidence="1">The sequence shown here is derived from an EMBL/GenBank/DDBJ whole genome shotgun (WGS) entry which is preliminary data.</text>
</comment>
<accession>A0A1F7XZ94</accession>
<gene>
    <name evidence="1" type="ORF">A2714_04750</name>
</gene>
<protein>
    <recommendedName>
        <fullName evidence="3">Growth inhibitor PemK</fullName>
    </recommendedName>
</protein>
<sequence>MEIFTVGSVVLVSFPFSNLKGKKIRPALVLAQVEFGNLILCQITSKSYSSKTAISVEQSDFAQGMLPLKSFVRPDKLFTADASILKGKAGELTASKKSAILLKVRKLFTES</sequence>
<evidence type="ECO:0000313" key="2">
    <source>
        <dbReference type="Proteomes" id="UP000178419"/>
    </source>
</evidence>
<dbReference type="Gene3D" id="2.30.30.110">
    <property type="match status" value="1"/>
</dbReference>